<name>A0ACB9HHP5_9ASTR</name>
<gene>
    <name evidence="1" type="ORF">L1987_38082</name>
</gene>
<dbReference type="EMBL" id="CM042029">
    <property type="protein sequence ID" value="KAI3795428.1"/>
    <property type="molecule type" value="Genomic_DNA"/>
</dbReference>
<organism evidence="1 2">
    <name type="scientific">Smallanthus sonchifolius</name>
    <dbReference type="NCBI Taxonomy" id="185202"/>
    <lineage>
        <taxon>Eukaryota</taxon>
        <taxon>Viridiplantae</taxon>
        <taxon>Streptophyta</taxon>
        <taxon>Embryophyta</taxon>
        <taxon>Tracheophyta</taxon>
        <taxon>Spermatophyta</taxon>
        <taxon>Magnoliopsida</taxon>
        <taxon>eudicotyledons</taxon>
        <taxon>Gunneridae</taxon>
        <taxon>Pentapetalae</taxon>
        <taxon>asterids</taxon>
        <taxon>campanulids</taxon>
        <taxon>Asterales</taxon>
        <taxon>Asteraceae</taxon>
        <taxon>Asteroideae</taxon>
        <taxon>Heliantheae alliance</taxon>
        <taxon>Millerieae</taxon>
        <taxon>Smallanthus</taxon>
    </lineage>
</organism>
<protein>
    <submittedName>
        <fullName evidence="1">Uncharacterized protein</fullName>
    </submittedName>
</protein>
<reference evidence="1 2" key="2">
    <citation type="journal article" date="2022" name="Mol. Ecol. Resour.">
        <title>The genomes of chicory, endive, great burdock and yacon provide insights into Asteraceae paleo-polyploidization history and plant inulin production.</title>
        <authorList>
            <person name="Fan W."/>
            <person name="Wang S."/>
            <person name="Wang H."/>
            <person name="Wang A."/>
            <person name="Jiang F."/>
            <person name="Liu H."/>
            <person name="Zhao H."/>
            <person name="Xu D."/>
            <person name="Zhang Y."/>
        </authorList>
    </citation>
    <scope>NUCLEOTIDE SEQUENCE [LARGE SCALE GENOMIC DNA]</scope>
    <source>
        <strain evidence="2">cv. Yunnan</strain>
        <tissue evidence="1">Leaves</tissue>
    </source>
</reference>
<proteinExistence type="predicted"/>
<evidence type="ECO:0000313" key="2">
    <source>
        <dbReference type="Proteomes" id="UP001056120"/>
    </source>
</evidence>
<dbReference type="Proteomes" id="UP001056120">
    <property type="component" value="Linkage Group LG12"/>
</dbReference>
<accession>A0ACB9HHP5</accession>
<reference evidence="2" key="1">
    <citation type="journal article" date="2022" name="Mol. Ecol. Resour.">
        <title>The genomes of chicory, endive, great burdock and yacon provide insights into Asteraceae palaeo-polyploidization history and plant inulin production.</title>
        <authorList>
            <person name="Fan W."/>
            <person name="Wang S."/>
            <person name="Wang H."/>
            <person name="Wang A."/>
            <person name="Jiang F."/>
            <person name="Liu H."/>
            <person name="Zhao H."/>
            <person name="Xu D."/>
            <person name="Zhang Y."/>
        </authorList>
    </citation>
    <scope>NUCLEOTIDE SEQUENCE [LARGE SCALE GENOMIC DNA]</scope>
    <source>
        <strain evidence="2">cv. Yunnan</strain>
    </source>
</reference>
<keyword evidence="2" id="KW-1185">Reference proteome</keyword>
<comment type="caution">
    <text evidence="1">The sequence shown here is derived from an EMBL/GenBank/DDBJ whole genome shotgun (WGS) entry which is preliminary data.</text>
</comment>
<evidence type="ECO:0000313" key="1">
    <source>
        <dbReference type="EMBL" id="KAI3795428.1"/>
    </source>
</evidence>
<sequence length="113" mass="12356">MTSGISDEATGMPWRIPRSKRMMLLYEFRDTIEQGFKLCDLSAPPKLQLLSASVSSRPSAGISSVGSDQPSLLLSVPGQPPTFMFMYLLRSKALSEAIYNGNRHPQMTCGSDA</sequence>